<gene>
    <name evidence="2" type="ordered locus">ckrop_0317</name>
</gene>
<feature type="region of interest" description="Disordered" evidence="1">
    <location>
        <begin position="1"/>
        <end position="50"/>
    </location>
</feature>
<accession>C4LGZ4</accession>
<evidence type="ECO:0000313" key="3">
    <source>
        <dbReference type="Proteomes" id="UP000001473"/>
    </source>
</evidence>
<keyword evidence="3" id="KW-1185">Reference proteome</keyword>
<feature type="compositionally biased region" description="Basic and acidic residues" evidence="1">
    <location>
        <begin position="17"/>
        <end position="33"/>
    </location>
</feature>
<dbReference type="HOGENOM" id="CLU_2259030_0_0_11"/>
<proteinExistence type="predicted"/>
<name>C4LGZ4_CORK4</name>
<dbReference type="AlphaFoldDB" id="C4LGZ4"/>
<dbReference type="Proteomes" id="UP000001473">
    <property type="component" value="Chromosome"/>
</dbReference>
<dbReference type="EMBL" id="CP001620">
    <property type="protein sequence ID" value="ACR17099.1"/>
    <property type="molecule type" value="Genomic_DNA"/>
</dbReference>
<sequence>MLVCECSRGSLQAGKESSQETRGTLREARRENRPPLLAHKLKPTPATPRHPLLRGRRIASSVHLIHKIIFILLYVFRVPHSYVRAHVVWFLRFCSGHPPSMES</sequence>
<evidence type="ECO:0000256" key="1">
    <source>
        <dbReference type="SAM" id="MobiDB-lite"/>
    </source>
</evidence>
<reference evidence="2 3" key="1">
    <citation type="journal article" date="2008" name="J. Biotechnol.">
        <title>Ultrafast pyrosequencing of Corynebacterium kroppenstedtii DSM44385 revealed insights into the physiology of a lipophilic corynebacterium that lacks mycolic acids.</title>
        <authorList>
            <person name="Tauch A."/>
            <person name="Schneider J."/>
            <person name="Szczepanowski R."/>
            <person name="Tilker A."/>
            <person name="Viehoever P."/>
            <person name="Gartemann K.-H."/>
            <person name="Arnold W."/>
            <person name="Blom J."/>
            <person name="Brinkrolf K."/>
            <person name="Brune I."/>
            <person name="Goetker S."/>
            <person name="Weisshaar B."/>
            <person name="Goesmann A."/>
            <person name="Droege M."/>
            <person name="Puehler A."/>
        </authorList>
    </citation>
    <scope>NUCLEOTIDE SEQUENCE [LARGE SCALE GENOMIC DNA]</scope>
    <source>
        <strain evidence="3">DSM 44385 / JCM 11950 / CIP 105744 / CCUG 35717</strain>
    </source>
</reference>
<organism evidence="2 3">
    <name type="scientific">Corynebacterium kroppenstedtii (strain DSM 44385 / JCM 11950 / CIP 105744 / CCUG 35717)</name>
    <dbReference type="NCBI Taxonomy" id="645127"/>
    <lineage>
        <taxon>Bacteria</taxon>
        <taxon>Bacillati</taxon>
        <taxon>Actinomycetota</taxon>
        <taxon>Actinomycetes</taxon>
        <taxon>Mycobacteriales</taxon>
        <taxon>Corynebacteriaceae</taxon>
        <taxon>Corynebacterium</taxon>
    </lineage>
</organism>
<protein>
    <submittedName>
        <fullName evidence="2">Uncharacterized protein</fullName>
    </submittedName>
</protein>
<evidence type="ECO:0000313" key="2">
    <source>
        <dbReference type="EMBL" id="ACR17099.1"/>
    </source>
</evidence>
<dbReference type="STRING" id="645127.ckrop_0317"/>
<dbReference type="KEGG" id="ckp:ckrop_0317"/>